<feature type="chain" id="PRO_5047044720" description="Peptidase M20 dimerisation domain-containing protein" evidence="6">
    <location>
        <begin position="32"/>
        <end position="476"/>
    </location>
</feature>
<comment type="caution">
    <text evidence="8">The sequence shown here is derived from an EMBL/GenBank/DDBJ whole genome shotgun (WGS) entry which is preliminary data.</text>
</comment>
<dbReference type="Gene3D" id="1.10.150.900">
    <property type="match status" value="1"/>
</dbReference>
<name>A0ABQ0PVW0_9PROT</name>
<dbReference type="InterPro" id="IPR002933">
    <property type="entry name" value="Peptidase_M20"/>
</dbReference>
<evidence type="ECO:0000313" key="9">
    <source>
        <dbReference type="Proteomes" id="UP001062776"/>
    </source>
</evidence>
<gene>
    <name evidence="8" type="ORF">AA0535_0112</name>
</gene>
<dbReference type="Gene3D" id="3.30.70.360">
    <property type="match status" value="1"/>
</dbReference>
<keyword evidence="5" id="KW-0862">Zinc</keyword>
<dbReference type="Gene3D" id="3.40.630.10">
    <property type="entry name" value="Zn peptidases"/>
    <property type="match status" value="1"/>
</dbReference>
<accession>A0ABQ0PVW0</accession>
<dbReference type="SUPFAM" id="SSF53187">
    <property type="entry name" value="Zn-dependent exopeptidases"/>
    <property type="match status" value="1"/>
</dbReference>
<dbReference type="InterPro" id="IPR047177">
    <property type="entry name" value="Pept_M20A"/>
</dbReference>
<keyword evidence="3" id="KW-0479">Metal-binding</keyword>
<evidence type="ECO:0000313" key="8">
    <source>
        <dbReference type="EMBL" id="GBQ82922.1"/>
    </source>
</evidence>
<comment type="similarity">
    <text evidence="1">Belongs to the peptidase M20A family.</text>
</comment>
<proteinExistence type="inferred from homology"/>
<evidence type="ECO:0000259" key="7">
    <source>
        <dbReference type="Pfam" id="PF07687"/>
    </source>
</evidence>
<protein>
    <recommendedName>
        <fullName evidence="7">Peptidase M20 dimerisation domain-containing protein</fullName>
    </recommendedName>
</protein>
<organism evidence="8 9">
    <name type="scientific">Asaia krungthepensis NRIC 0535</name>
    <dbReference type="NCBI Taxonomy" id="1307925"/>
    <lineage>
        <taxon>Bacteria</taxon>
        <taxon>Pseudomonadati</taxon>
        <taxon>Pseudomonadota</taxon>
        <taxon>Alphaproteobacteria</taxon>
        <taxon>Acetobacterales</taxon>
        <taxon>Acetobacteraceae</taxon>
        <taxon>Asaia</taxon>
    </lineage>
</organism>
<reference evidence="8" key="1">
    <citation type="submission" date="2013-04" db="EMBL/GenBank/DDBJ databases">
        <title>The genome sequencing project of 58 acetic acid bacteria.</title>
        <authorList>
            <person name="Okamoto-Kainuma A."/>
            <person name="Ishikawa M."/>
            <person name="Umino S."/>
            <person name="Koizumi Y."/>
            <person name="Shiwa Y."/>
            <person name="Yoshikawa H."/>
            <person name="Matsutani M."/>
            <person name="Matsushita K."/>
        </authorList>
    </citation>
    <scope>NUCLEOTIDE SEQUENCE</scope>
    <source>
        <strain evidence="8">NRIC 0535</strain>
    </source>
</reference>
<keyword evidence="2" id="KW-0645">Protease</keyword>
<dbReference type="PANTHER" id="PTHR45962">
    <property type="entry name" value="N-FATTY-ACYL-AMINO ACID SYNTHASE/HYDROLASE PM20D1"/>
    <property type="match status" value="1"/>
</dbReference>
<dbReference type="InterPro" id="IPR036264">
    <property type="entry name" value="Bact_exopeptidase_dim_dom"/>
</dbReference>
<dbReference type="NCBIfam" id="NF006596">
    <property type="entry name" value="PRK09133.1"/>
    <property type="match status" value="1"/>
</dbReference>
<dbReference type="EMBL" id="BAPV01000001">
    <property type="protein sequence ID" value="GBQ82922.1"/>
    <property type="molecule type" value="Genomic_DNA"/>
</dbReference>
<evidence type="ECO:0000256" key="5">
    <source>
        <dbReference type="ARBA" id="ARBA00022833"/>
    </source>
</evidence>
<evidence type="ECO:0000256" key="1">
    <source>
        <dbReference type="ARBA" id="ARBA00006247"/>
    </source>
</evidence>
<dbReference type="InterPro" id="IPR011650">
    <property type="entry name" value="Peptidase_M20_dimer"/>
</dbReference>
<dbReference type="SUPFAM" id="SSF55031">
    <property type="entry name" value="Bacterial exopeptidase dimerisation domain"/>
    <property type="match status" value="1"/>
</dbReference>
<feature type="domain" description="Peptidase M20 dimerisation" evidence="7">
    <location>
        <begin position="227"/>
        <end position="372"/>
    </location>
</feature>
<dbReference type="Pfam" id="PF07687">
    <property type="entry name" value="M20_dimer"/>
    <property type="match status" value="1"/>
</dbReference>
<keyword evidence="4" id="KW-0378">Hydrolase</keyword>
<keyword evidence="6" id="KW-0732">Signal</keyword>
<evidence type="ECO:0000256" key="3">
    <source>
        <dbReference type="ARBA" id="ARBA00022723"/>
    </source>
</evidence>
<dbReference type="Proteomes" id="UP001062776">
    <property type="component" value="Unassembled WGS sequence"/>
</dbReference>
<evidence type="ECO:0000256" key="4">
    <source>
        <dbReference type="ARBA" id="ARBA00022801"/>
    </source>
</evidence>
<sequence>MMPLLSFSGFRMTMFRRAALLLLLATGTAQAEPLPALTREGLQALTLAESSISLRSVAGAQNETVSVAELYRKALVSGGFPESAITITRQDDTAFLVLRWRGQDASLKPLVISGHMDVVAANATDWTRDPFTPVVEDGYLFGRGSTDMKMSNALAITALIHLRQHDYKPERDIVLALSGDEETSMKTGQILAKMFSNASQVLNLDAGGGTLDEETGRPLYYTWSGAEKTYADLSLDVADPGGHSSEPRARNAIDVLAAALLKVQAHSFRPELNALTRSYFMNAARFSPPKLAAAMRIFAASPDNAKAVAILRADPALVGSIGTTCVVTMVHGGHAPNALPQRAQANINCRIFPGHSRYDMIRELTAVIDDPSVHIADQTAGSVETQPSPLDTPFSAAVARAAHEAYPDVPVFPSMSSGASDSMWFRALNIPSYGASPIFMKSSDDFSHGLNERVPLSTITPGLHFLLSLIPDLARK</sequence>
<keyword evidence="9" id="KW-1185">Reference proteome</keyword>
<dbReference type="PANTHER" id="PTHR45962:SF1">
    <property type="entry name" value="N-FATTY-ACYL-AMINO ACID SYNTHASE_HYDROLASE PM20D1"/>
    <property type="match status" value="1"/>
</dbReference>
<evidence type="ECO:0000256" key="6">
    <source>
        <dbReference type="SAM" id="SignalP"/>
    </source>
</evidence>
<feature type="signal peptide" evidence="6">
    <location>
        <begin position="1"/>
        <end position="31"/>
    </location>
</feature>
<evidence type="ECO:0000256" key="2">
    <source>
        <dbReference type="ARBA" id="ARBA00022670"/>
    </source>
</evidence>
<dbReference type="Pfam" id="PF01546">
    <property type="entry name" value="Peptidase_M20"/>
    <property type="match status" value="1"/>
</dbReference>